<evidence type="ECO:0000256" key="1">
    <source>
        <dbReference type="SAM" id="MobiDB-lite"/>
    </source>
</evidence>
<feature type="compositionally biased region" description="Polar residues" evidence="1">
    <location>
        <begin position="96"/>
        <end position="107"/>
    </location>
</feature>
<dbReference type="Proteomes" id="UP000699042">
    <property type="component" value="Unassembled WGS sequence"/>
</dbReference>
<dbReference type="EMBL" id="JAESDN010000007">
    <property type="protein sequence ID" value="KAG7047579.1"/>
    <property type="molecule type" value="Genomic_DNA"/>
</dbReference>
<organism evidence="2 3">
    <name type="scientific">Colletotrichum scovillei</name>
    <dbReference type="NCBI Taxonomy" id="1209932"/>
    <lineage>
        <taxon>Eukaryota</taxon>
        <taxon>Fungi</taxon>
        <taxon>Dikarya</taxon>
        <taxon>Ascomycota</taxon>
        <taxon>Pezizomycotina</taxon>
        <taxon>Sordariomycetes</taxon>
        <taxon>Hypocreomycetidae</taxon>
        <taxon>Glomerellales</taxon>
        <taxon>Glomerellaceae</taxon>
        <taxon>Colletotrichum</taxon>
        <taxon>Colletotrichum acutatum species complex</taxon>
    </lineage>
</organism>
<evidence type="ECO:0000313" key="2">
    <source>
        <dbReference type="EMBL" id="KAG7047579.1"/>
    </source>
</evidence>
<reference evidence="2" key="1">
    <citation type="submission" date="2021-05" db="EMBL/GenBank/DDBJ databases">
        <title>Comparative genomics of three Colletotrichum scovillei strains and genetic complementation revealed genes involved fungal growth and virulence on chili pepper.</title>
        <authorList>
            <person name="Hsieh D.-K."/>
            <person name="Chuang S.-C."/>
            <person name="Chen C.-Y."/>
            <person name="Chao Y.-T."/>
            <person name="Lu M.-Y.J."/>
            <person name="Lee M.-H."/>
            <person name="Shih M.-C."/>
        </authorList>
    </citation>
    <scope>NUCLEOTIDE SEQUENCE</scope>
    <source>
        <strain evidence="2">Coll-153</strain>
    </source>
</reference>
<comment type="caution">
    <text evidence="2">The sequence shown here is derived from an EMBL/GenBank/DDBJ whole genome shotgun (WGS) entry which is preliminary data.</text>
</comment>
<accession>A0A9P7R3K0</accession>
<dbReference type="AlphaFoldDB" id="A0A9P7R3K0"/>
<evidence type="ECO:0000313" key="3">
    <source>
        <dbReference type="Proteomes" id="UP000699042"/>
    </source>
</evidence>
<proteinExistence type="predicted"/>
<gene>
    <name evidence="2" type="ORF">JMJ77_010927</name>
</gene>
<keyword evidence="3" id="KW-1185">Reference proteome</keyword>
<sequence length="115" mass="12634">MNPSDFHLPTTRPQRPPSACLPGQARHAAPRTSRCPPPLNGSGPLSLKSPTVPDWEITESTSLEPGALLDSGYLDRRRSSPEPTNKMHQTVPAYPWSSTRYAHTGQNDILAPVRR</sequence>
<feature type="compositionally biased region" description="Low complexity" evidence="1">
    <location>
        <begin position="40"/>
        <end position="50"/>
    </location>
</feature>
<feature type="region of interest" description="Disordered" evidence="1">
    <location>
        <begin position="1"/>
        <end position="115"/>
    </location>
</feature>
<name>A0A9P7R3K0_9PEZI</name>
<protein>
    <submittedName>
        <fullName evidence="2">Uncharacterized protein</fullName>
    </submittedName>
</protein>